<dbReference type="PANTHER" id="PTHR20941:SF1">
    <property type="entry name" value="FOLIC ACID SYNTHESIS PROTEIN FOL1"/>
    <property type="match status" value="1"/>
</dbReference>
<keyword evidence="6" id="KW-0479">Metal-binding</keyword>
<evidence type="ECO:0000256" key="7">
    <source>
        <dbReference type="ARBA" id="ARBA00022842"/>
    </source>
</evidence>
<keyword evidence="7" id="KW-0460">Magnesium</keyword>
<evidence type="ECO:0000256" key="3">
    <source>
        <dbReference type="ARBA" id="ARBA00004763"/>
    </source>
</evidence>
<comment type="cofactor">
    <cofactor evidence="2">
        <name>Mg(2+)</name>
        <dbReference type="ChEBI" id="CHEBI:18420"/>
    </cofactor>
</comment>
<comment type="caution">
    <text evidence="10">The sequence shown here is derived from an EMBL/GenBank/DDBJ whole genome shotgun (WGS) entry which is preliminary data.</text>
</comment>
<dbReference type="NCBIfam" id="TIGR01496">
    <property type="entry name" value="DHPS"/>
    <property type="match status" value="1"/>
</dbReference>
<keyword evidence="8" id="KW-0289">Folate biosynthesis</keyword>
<protein>
    <recommendedName>
        <fullName evidence="4">dihydropteroate synthase</fullName>
        <ecNumber evidence="4">2.5.1.15</ecNumber>
    </recommendedName>
</protein>
<dbReference type="PROSITE" id="PS50972">
    <property type="entry name" value="PTERIN_BINDING"/>
    <property type="match status" value="1"/>
</dbReference>
<evidence type="ECO:0000256" key="2">
    <source>
        <dbReference type="ARBA" id="ARBA00001946"/>
    </source>
</evidence>
<dbReference type="InterPro" id="IPR045031">
    <property type="entry name" value="DHP_synth-like"/>
</dbReference>
<organism evidence="10 11">
    <name type="scientific">Algoriphagus sediminis</name>
    <dbReference type="NCBI Taxonomy" id="3057113"/>
    <lineage>
        <taxon>Bacteria</taxon>
        <taxon>Pseudomonadati</taxon>
        <taxon>Bacteroidota</taxon>
        <taxon>Cytophagia</taxon>
        <taxon>Cytophagales</taxon>
        <taxon>Cyclobacteriaceae</taxon>
        <taxon>Algoriphagus</taxon>
    </lineage>
</organism>
<dbReference type="CDD" id="cd00739">
    <property type="entry name" value="DHPS"/>
    <property type="match status" value="1"/>
</dbReference>
<dbReference type="PROSITE" id="PS00793">
    <property type="entry name" value="DHPS_2"/>
    <property type="match status" value="1"/>
</dbReference>
<evidence type="ECO:0000256" key="5">
    <source>
        <dbReference type="ARBA" id="ARBA00022679"/>
    </source>
</evidence>
<feature type="domain" description="Pterin-binding" evidence="9">
    <location>
        <begin position="30"/>
        <end position="283"/>
    </location>
</feature>
<dbReference type="RefSeq" id="WP_289998286.1">
    <property type="nucleotide sequence ID" value="NZ_JAUEPH010000001.1"/>
</dbReference>
<comment type="catalytic activity">
    <reaction evidence="1">
        <text>(7,8-dihydropterin-6-yl)methyl diphosphate + 4-aminobenzoate = 7,8-dihydropteroate + diphosphate</text>
        <dbReference type="Rhea" id="RHEA:19949"/>
        <dbReference type="ChEBI" id="CHEBI:17836"/>
        <dbReference type="ChEBI" id="CHEBI:17839"/>
        <dbReference type="ChEBI" id="CHEBI:33019"/>
        <dbReference type="ChEBI" id="CHEBI:72950"/>
        <dbReference type="EC" id="2.5.1.15"/>
    </reaction>
</comment>
<keyword evidence="5 10" id="KW-0808">Transferase</keyword>
<evidence type="ECO:0000256" key="4">
    <source>
        <dbReference type="ARBA" id="ARBA00012458"/>
    </source>
</evidence>
<dbReference type="Pfam" id="PF00809">
    <property type="entry name" value="Pterin_bind"/>
    <property type="match status" value="1"/>
</dbReference>
<dbReference type="EC" id="2.5.1.15" evidence="4"/>
<dbReference type="GO" id="GO:0004156">
    <property type="term" value="F:dihydropteroate synthase activity"/>
    <property type="evidence" value="ECO:0007669"/>
    <property type="project" value="UniProtKB-EC"/>
</dbReference>
<dbReference type="PANTHER" id="PTHR20941">
    <property type="entry name" value="FOLATE SYNTHESIS PROTEINS"/>
    <property type="match status" value="1"/>
</dbReference>
<dbReference type="Proteomes" id="UP001171916">
    <property type="component" value="Unassembled WGS sequence"/>
</dbReference>
<evidence type="ECO:0000256" key="8">
    <source>
        <dbReference type="ARBA" id="ARBA00022909"/>
    </source>
</evidence>
<gene>
    <name evidence="10" type="primary">folP</name>
    <name evidence="10" type="ORF">QVH07_01155</name>
</gene>
<evidence type="ECO:0000259" key="9">
    <source>
        <dbReference type="PROSITE" id="PS50972"/>
    </source>
</evidence>
<comment type="pathway">
    <text evidence="3">Cofactor biosynthesis; tetrahydrofolate biosynthesis; 7,8-dihydrofolate from 2-amino-4-hydroxy-6-hydroxymethyl-7,8-dihydropteridine diphosphate and 4-aminobenzoate: step 1/2.</text>
</comment>
<keyword evidence="11" id="KW-1185">Reference proteome</keyword>
<dbReference type="SUPFAM" id="SSF51717">
    <property type="entry name" value="Dihydropteroate synthetase-like"/>
    <property type="match status" value="1"/>
</dbReference>
<dbReference type="InterPro" id="IPR011005">
    <property type="entry name" value="Dihydropteroate_synth-like_sf"/>
</dbReference>
<evidence type="ECO:0000256" key="1">
    <source>
        <dbReference type="ARBA" id="ARBA00000012"/>
    </source>
</evidence>
<evidence type="ECO:0000313" key="11">
    <source>
        <dbReference type="Proteomes" id="UP001171916"/>
    </source>
</evidence>
<evidence type="ECO:0000256" key="6">
    <source>
        <dbReference type="ARBA" id="ARBA00022723"/>
    </source>
</evidence>
<dbReference type="InterPro" id="IPR000489">
    <property type="entry name" value="Pterin-binding_dom"/>
</dbReference>
<dbReference type="EMBL" id="JAUEPH010000001">
    <property type="protein sequence ID" value="MDN3202729.1"/>
    <property type="molecule type" value="Genomic_DNA"/>
</dbReference>
<reference evidence="10" key="1">
    <citation type="submission" date="2023-06" db="EMBL/GenBank/DDBJ databases">
        <title>Robiginitalea aurantiacus sp. nov. and Algoriphagus sediminis sp. nov., isolated from coastal sediment.</title>
        <authorList>
            <person name="Zhou Z.Y."/>
            <person name="An J."/>
            <person name="Jia Y.W."/>
            <person name="Du Z.J."/>
        </authorList>
    </citation>
    <scope>NUCLEOTIDE SEQUENCE</scope>
    <source>
        <strain evidence="10">C2-7</strain>
    </source>
</reference>
<evidence type="ECO:0000313" key="10">
    <source>
        <dbReference type="EMBL" id="MDN3202729.1"/>
    </source>
</evidence>
<dbReference type="Gene3D" id="3.20.20.20">
    <property type="entry name" value="Dihydropteroate synthase-like"/>
    <property type="match status" value="1"/>
</dbReference>
<dbReference type="InterPro" id="IPR006390">
    <property type="entry name" value="DHP_synth_dom"/>
</dbReference>
<name>A0ABT7Y896_9BACT</name>
<sequence>MIKELRIEDNFFPQKNTVNLQGRLSIWDSPKVMGIVNLTSDSFFEQSRIQFSDLEFGKRIEKIIQDGADMLDFGGYSSRPGAKDISIEEELSRVIPAIQWVAKKYPYITISVDTFRSEVARESVLNGAHIVNDISAGNLDSKMIKTVGELRVPYIAMHMRGNPRTMQNHTEYSDLIPEILYYFSYKLEKFRFFGINDVIIDVGFGFAKSVDQNYQLLKNLAAFKSLSCPILVGISRKSMIYKTLGINPDEALNGTTALHMVALQNGGNILRVHDVKEAKETIELYKKLYP</sequence>
<accession>A0ABT7Y896</accession>
<proteinExistence type="predicted"/>